<organism evidence="2 3">
    <name type="scientific">Streptomyces doebereineriae</name>
    <dbReference type="NCBI Taxonomy" id="3075528"/>
    <lineage>
        <taxon>Bacteria</taxon>
        <taxon>Bacillati</taxon>
        <taxon>Actinomycetota</taxon>
        <taxon>Actinomycetes</taxon>
        <taxon>Kitasatosporales</taxon>
        <taxon>Streptomycetaceae</taxon>
        <taxon>Streptomyces</taxon>
    </lineage>
</organism>
<name>A0ABU2VGH6_9ACTN</name>
<accession>A0ABU2VGH6</accession>
<keyword evidence="3" id="KW-1185">Reference proteome</keyword>
<evidence type="ECO:0000256" key="1">
    <source>
        <dbReference type="SAM" id="Phobius"/>
    </source>
</evidence>
<dbReference type="EMBL" id="JAVREZ010000012">
    <property type="protein sequence ID" value="MDT0484686.1"/>
    <property type="molecule type" value="Genomic_DNA"/>
</dbReference>
<comment type="caution">
    <text evidence="2">The sequence shown here is derived from an EMBL/GenBank/DDBJ whole genome shotgun (WGS) entry which is preliminary data.</text>
</comment>
<reference evidence="3" key="1">
    <citation type="submission" date="2023-07" db="EMBL/GenBank/DDBJ databases">
        <title>30 novel species of actinomycetes from the DSMZ collection.</title>
        <authorList>
            <person name="Nouioui I."/>
        </authorList>
    </citation>
    <scope>NUCLEOTIDE SEQUENCE [LARGE SCALE GENOMIC DNA]</scope>
    <source>
        <strain evidence="3">DSM 41640</strain>
    </source>
</reference>
<evidence type="ECO:0000313" key="2">
    <source>
        <dbReference type="EMBL" id="MDT0484686.1"/>
    </source>
</evidence>
<gene>
    <name evidence="2" type="ORF">RNB18_31680</name>
</gene>
<keyword evidence="1" id="KW-1133">Transmembrane helix</keyword>
<protein>
    <submittedName>
        <fullName evidence="2">Uncharacterized protein</fullName>
    </submittedName>
</protein>
<feature type="transmembrane region" description="Helical" evidence="1">
    <location>
        <begin position="6"/>
        <end position="23"/>
    </location>
</feature>
<keyword evidence="1" id="KW-0812">Transmembrane</keyword>
<keyword evidence="1" id="KW-0472">Membrane</keyword>
<sequence length="233" mass="25709">MELTPVQVVVIALLCWSVYALFVRTRSAVHRWRLPKLSLAPSQLEMYQGQAFREICRRAANPGLHVVMTDYFAERGWNRADVMRILAEPLKHKLIKIKGWRFGGYSVTRKGWAEYEKKFIWTGGEGVHISSTSGGFVVANVNSPHAVAHGGYGNRANASDIPHQRLVDALRTDADTATPNEAARAQEYADDLASAVDAQDADRTARILGRINALLSTATAAFTLTRELLPPGP</sequence>
<evidence type="ECO:0000313" key="3">
    <source>
        <dbReference type="Proteomes" id="UP001183824"/>
    </source>
</evidence>
<proteinExistence type="predicted"/>
<dbReference type="Proteomes" id="UP001183824">
    <property type="component" value="Unassembled WGS sequence"/>
</dbReference>